<feature type="region of interest" description="Disordered" evidence="8">
    <location>
        <begin position="559"/>
        <end position="591"/>
    </location>
</feature>
<dbReference type="GO" id="GO:0008289">
    <property type="term" value="F:lipid binding"/>
    <property type="evidence" value="ECO:0007669"/>
    <property type="project" value="UniProtKB-KW"/>
</dbReference>
<dbReference type="GO" id="GO:0046872">
    <property type="term" value="F:metal ion binding"/>
    <property type="evidence" value="ECO:0007669"/>
    <property type="project" value="UniProtKB-KW"/>
</dbReference>
<feature type="domain" description="SMP-LTD" evidence="11">
    <location>
        <begin position="21"/>
        <end position="218"/>
    </location>
</feature>
<evidence type="ECO:0000256" key="4">
    <source>
        <dbReference type="ARBA" id="ARBA00022833"/>
    </source>
</evidence>
<dbReference type="SUPFAM" id="SSF50156">
    <property type="entry name" value="PDZ domain-like"/>
    <property type="match status" value="1"/>
</dbReference>
<dbReference type="InterPro" id="IPR058801">
    <property type="entry name" value="PDZD8_N"/>
</dbReference>
<keyword evidence="7" id="KW-0472">Membrane</keyword>
<dbReference type="Gene3D" id="3.30.60.20">
    <property type="match status" value="1"/>
</dbReference>
<evidence type="ECO:0000256" key="1">
    <source>
        <dbReference type="ARBA" id="ARBA00004370"/>
    </source>
</evidence>
<name>A0ABD2MBP3_9BILA</name>
<dbReference type="Pfam" id="PF17820">
    <property type="entry name" value="PDZ_6"/>
    <property type="match status" value="1"/>
</dbReference>
<dbReference type="PANTHER" id="PTHR21519">
    <property type="entry name" value="PDZ DOMAIN-CONTAINING PROTEIN 8"/>
    <property type="match status" value="1"/>
</dbReference>
<accession>A0ABD2MBP3</accession>
<feature type="region of interest" description="Disordered" evidence="8">
    <location>
        <begin position="484"/>
        <end position="516"/>
    </location>
</feature>
<evidence type="ECO:0000256" key="2">
    <source>
        <dbReference type="ARBA" id="ARBA00022448"/>
    </source>
</evidence>
<dbReference type="CDD" id="cd21674">
    <property type="entry name" value="SMP_PDZD8"/>
    <property type="match status" value="1"/>
</dbReference>
<dbReference type="Pfam" id="PF26547">
    <property type="entry name" value="PDZD8_N"/>
    <property type="match status" value="1"/>
</dbReference>
<dbReference type="SUPFAM" id="SSF57889">
    <property type="entry name" value="Cysteine-rich domain"/>
    <property type="match status" value="1"/>
</dbReference>
<dbReference type="Gene3D" id="2.30.42.10">
    <property type="match status" value="1"/>
</dbReference>
<organism evidence="12 13">
    <name type="scientific">Heterodera trifolii</name>
    <dbReference type="NCBI Taxonomy" id="157864"/>
    <lineage>
        <taxon>Eukaryota</taxon>
        <taxon>Metazoa</taxon>
        <taxon>Ecdysozoa</taxon>
        <taxon>Nematoda</taxon>
        <taxon>Chromadorea</taxon>
        <taxon>Rhabditida</taxon>
        <taxon>Tylenchina</taxon>
        <taxon>Tylenchomorpha</taxon>
        <taxon>Tylenchoidea</taxon>
        <taxon>Heteroderidae</taxon>
        <taxon>Heteroderinae</taxon>
        <taxon>Heterodera</taxon>
    </lineage>
</organism>
<dbReference type="Proteomes" id="UP001620626">
    <property type="component" value="Unassembled WGS sequence"/>
</dbReference>
<dbReference type="InterPro" id="IPR046349">
    <property type="entry name" value="C1-like_sf"/>
</dbReference>
<dbReference type="PROSITE" id="PS51847">
    <property type="entry name" value="SMP"/>
    <property type="match status" value="1"/>
</dbReference>
<keyword evidence="13" id="KW-1185">Reference proteome</keyword>
<keyword evidence="4" id="KW-0862">Zinc</keyword>
<dbReference type="SMART" id="SM00109">
    <property type="entry name" value="C1"/>
    <property type="match status" value="1"/>
</dbReference>
<evidence type="ECO:0000259" key="9">
    <source>
        <dbReference type="PROSITE" id="PS50081"/>
    </source>
</evidence>
<evidence type="ECO:0000256" key="8">
    <source>
        <dbReference type="SAM" id="MobiDB-lite"/>
    </source>
</evidence>
<gene>
    <name evidence="12" type="ORF">niasHT_001836</name>
</gene>
<feature type="compositionally biased region" description="Basic residues" evidence="8">
    <location>
        <begin position="502"/>
        <end position="511"/>
    </location>
</feature>
<evidence type="ECO:0008006" key="14">
    <source>
        <dbReference type="Google" id="ProtNLM"/>
    </source>
</evidence>
<dbReference type="GO" id="GO:0016020">
    <property type="term" value="C:membrane"/>
    <property type="evidence" value="ECO:0007669"/>
    <property type="project" value="UniProtKB-SubCell"/>
</dbReference>
<feature type="region of interest" description="Disordered" evidence="8">
    <location>
        <begin position="915"/>
        <end position="943"/>
    </location>
</feature>
<keyword evidence="2" id="KW-0813">Transport</keyword>
<comment type="subcellular location">
    <subcellularLocation>
        <location evidence="1">Membrane</location>
    </subcellularLocation>
</comment>
<evidence type="ECO:0000256" key="7">
    <source>
        <dbReference type="ARBA" id="ARBA00023136"/>
    </source>
</evidence>
<feature type="domain" description="PDZ" evidence="10">
    <location>
        <begin position="301"/>
        <end position="384"/>
    </location>
</feature>
<feature type="region of interest" description="Disordered" evidence="8">
    <location>
        <begin position="387"/>
        <end position="464"/>
    </location>
</feature>
<evidence type="ECO:0000256" key="5">
    <source>
        <dbReference type="ARBA" id="ARBA00023055"/>
    </source>
</evidence>
<dbReference type="InterPro" id="IPR001478">
    <property type="entry name" value="PDZ"/>
</dbReference>
<evidence type="ECO:0000259" key="11">
    <source>
        <dbReference type="PROSITE" id="PS51847"/>
    </source>
</evidence>
<sequence>MSPQKTRIPNELKAFLHSCSVGVGSEWESCSSLSLLLHFLFQEHKDTRQFRRWFYKKLQLELNDVTARSSTAGRIIHGIQIRDLEAGMNSPVVNNVRVESFQLSEDDPDLFEELVLLLDVDYRGGFQMSVDANMAFGKFAQLSVKLLQLNGRARFSIRRQPFAHWSFSFVEAPQMDLKVDSQFQGRSLRHLIPLINSAFRKAIQLKHVWPNYKLRFRPFFQNPLYSPSPNTAAFEHVDLSGAGLEVTVLSASRLNLSGFDHSAMRLFCMVSIEKRPINPYQNSDQNTSEKLRRAAHLLSVLLQFTRKGAGGPLGLTFNTNGKETNSREVRVASVEQGSNAEKSGFRVGDTLVAVNNIPVRNERQATRLLTGTAGDLLVLVERELNESINGSEESADEKTEDLNSATVSREIPTKDVDFISPNRRNFSPLGSRPIEYSAKDEFEGDEPSETSSQTVRPEDQIQTKPFETLRPFGDHKIYNGEEKKGQITKSRKQFRSSERATKIKRTKKIRRSRSESEIRNVCFESTAGLIQTEENPLDGELISPYEDEHLGENSEIGIRRPKKHSTEKEGIVPENVTGEKGQKQSISRREKLHAKANEMAVRLSKSKLNEFIWSRRKPVEMAVEANDSNDGTEPSKNESDRLEKPRRKWTRKNSTSPHLAQKIEPKMANSQESAGPTESKCTKTVQITRNPIWGQSLHFGLNKDSLYLNVCLYATSNSQGEPQRNDGEELTMLGWTSVYVPGLVEDCSLTLSYCHRERFHLREPKSDCHSVPAEFDQLSRHNGFDRRLCFGDLLVSFRFFPDGLPVELGECASLSQSAPVQQTHQSDDPCQSLANFSHHEHRWVPLKHKQSFNVSCGVCGGKIWLKWANQCEKCDLVCHAKCLEGAQSKECQSTDPDTFDDDTFIEFATDEIAERKRSNVSQSTADEQKHSPSEKCSDGKNASSNCRRRRIAERLQTFSALTLKSVQEYSRRRTVQKGQSAENENSTSDIESPGSPKSPFSVGAEGSFGMVSIAEVLEMDLLDSLEGFGPKSQFSDLKFEPGNAYNPQVVCEAKVKGQRLFDWCETEERKKRINGQIDLVQAEIEAVTRLRRSLPNKSGVDFERIEHRLQALAFIMMLYCYALNDCHEKEEGTKKNEAAM</sequence>
<dbReference type="AlphaFoldDB" id="A0ABD2MBP3"/>
<feature type="compositionally biased region" description="Basic and acidic residues" evidence="8">
    <location>
        <begin position="633"/>
        <end position="643"/>
    </location>
</feature>
<feature type="compositionally biased region" description="Polar residues" evidence="8">
    <location>
        <begin position="976"/>
        <end position="990"/>
    </location>
</feature>
<dbReference type="InterPro" id="IPR036034">
    <property type="entry name" value="PDZ_sf"/>
</dbReference>
<dbReference type="SMART" id="SM00228">
    <property type="entry name" value="PDZ"/>
    <property type="match status" value="1"/>
</dbReference>
<feature type="region of interest" description="Disordered" evidence="8">
    <location>
        <begin position="623"/>
        <end position="683"/>
    </location>
</feature>
<dbReference type="InterPro" id="IPR041489">
    <property type="entry name" value="PDZ_6"/>
</dbReference>
<dbReference type="InterPro" id="IPR039275">
    <property type="entry name" value="PDZD8"/>
</dbReference>
<dbReference type="CDD" id="cd00136">
    <property type="entry name" value="PDZ_canonical"/>
    <property type="match status" value="1"/>
</dbReference>
<reference evidence="12 13" key="1">
    <citation type="submission" date="2024-10" db="EMBL/GenBank/DDBJ databases">
        <authorList>
            <person name="Kim D."/>
        </authorList>
    </citation>
    <scope>NUCLEOTIDE SEQUENCE [LARGE SCALE GENOMIC DNA]</scope>
    <source>
        <strain evidence="12">BH-2024</strain>
    </source>
</reference>
<keyword evidence="5" id="KW-0445">Lipid transport</keyword>
<evidence type="ECO:0000256" key="3">
    <source>
        <dbReference type="ARBA" id="ARBA00022723"/>
    </source>
</evidence>
<evidence type="ECO:0000313" key="13">
    <source>
        <dbReference type="Proteomes" id="UP001620626"/>
    </source>
</evidence>
<dbReference type="GO" id="GO:0006869">
    <property type="term" value="P:lipid transport"/>
    <property type="evidence" value="ECO:0007669"/>
    <property type="project" value="UniProtKB-KW"/>
</dbReference>
<dbReference type="PANTHER" id="PTHR21519:SF1">
    <property type="entry name" value="PDZ DOMAIN-CONTAINING PROTEIN 8"/>
    <property type="match status" value="1"/>
</dbReference>
<dbReference type="EMBL" id="JBICBT010000056">
    <property type="protein sequence ID" value="KAL3124943.1"/>
    <property type="molecule type" value="Genomic_DNA"/>
</dbReference>
<dbReference type="PROSITE" id="PS50081">
    <property type="entry name" value="ZF_DAG_PE_2"/>
    <property type="match status" value="1"/>
</dbReference>
<feature type="region of interest" description="Disordered" evidence="8">
    <location>
        <begin position="971"/>
        <end position="1003"/>
    </location>
</feature>
<dbReference type="InterPro" id="IPR031468">
    <property type="entry name" value="SMP_LBD"/>
</dbReference>
<proteinExistence type="predicted"/>
<keyword evidence="3" id="KW-0479">Metal-binding</keyword>
<evidence type="ECO:0000259" key="10">
    <source>
        <dbReference type="PROSITE" id="PS50106"/>
    </source>
</evidence>
<evidence type="ECO:0000256" key="6">
    <source>
        <dbReference type="ARBA" id="ARBA00023121"/>
    </source>
</evidence>
<protein>
    <recommendedName>
        <fullName evidence="14">PDZ domain-containing protein 8</fullName>
    </recommendedName>
</protein>
<dbReference type="InterPro" id="IPR002219">
    <property type="entry name" value="PKC_DAG/PE"/>
</dbReference>
<feature type="domain" description="Phorbol-ester/DAG-type" evidence="9">
    <location>
        <begin position="840"/>
        <end position="891"/>
    </location>
</feature>
<comment type="caution">
    <text evidence="12">The sequence shown here is derived from an EMBL/GenBank/DDBJ whole genome shotgun (WGS) entry which is preliminary data.</text>
</comment>
<dbReference type="PROSITE" id="PS50106">
    <property type="entry name" value="PDZ"/>
    <property type="match status" value="1"/>
</dbReference>
<feature type="compositionally biased region" description="Basic and acidic residues" evidence="8">
    <location>
        <begin position="926"/>
        <end position="938"/>
    </location>
</feature>
<keyword evidence="6" id="KW-0446">Lipid-binding</keyword>
<evidence type="ECO:0000313" key="12">
    <source>
        <dbReference type="EMBL" id="KAL3124943.1"/>
    </source>
</evidence>